<dbReference type="EMBL" id="FQWL01000001">
    <property type="protein sequence ID" value="SHG34796.1"/>
    <property type="molecule type" value="Genomic_DNA"/>
</dbReference>
<accession>A0A1M5J2H8</accession>
<evidence type="ECO:0000313" key="2">
    <source>
        <dbReference type="Proteomes" id="UP000184532"/>
    </source>
</evidence>
<evidence type="ECO:0000313" key="1">
    <source>
        <dbReference type="EMBL" id="SHG34796.1"/>
    </source>
</evidence>
<dbReference type="OrthoDB" id="1414892at2"/>
<proteinExistence type="predicted"/>
<sequence>MVKNYFLSFFTILFFAVGLLGQEIRILKVGDFDLNGKVKTCLVITDYGKELFEFDTQGFLTRTVTQYNDTDQDITYYKYSDGQLVEKRMESYKDEVLDAATSMANFYTRDSLQPGKVMEQIISYDKEFIEQQEYVYDDEDRLVKITTSHAGGVDESTIEYASFKNESTKSYFINAILEKSVRTSERKRAGGTQKVILTKEYVDGEPNKAEEEVFDASGKVLSKEMFEYDGVKNEFASQKKSFYSYNAEGILEKITTRTSNSESVKEYIFQFDSNAEKNWTKQIITPDNAYSTRRITYYPEEKEKQPGDSN</sequence>
<gene>
    <name evidence="1" type="ORF">SAMN04488116_1085</name>
</gene>
<keyword evidence="2" id="KW-1185">Reference proteome</keyword>
<dbReference type="STRING" id="570519.SAMN04488116_1085"/>
<reference evidence="2" key="1">
    <citation type="submission" date="2016-11" db="EMBL/GenBank/DDBJ databases">
        <authorList>
            <person name="Varghese N."/>
            <person name="Submissions S."/>
        </authorList>
    </citation>
    <scope>NUCLEOTIDE SEQUENCE [LARGE SCALE GENOMIC DNA]</scope>
    <source>
        <strain evidence="2">DSM 22638</strain>
    </source>
</reference>
<name>A0A1M5J2H8_9FLAO</name>
<dbReference type="RefSeq" id="WP_073176908.1">
    <property type="nucleotide sequence ID" value="NZ_FQWL01000001.1"/>
</dbReference>
<organism evidence="1 2">
    <name type="scientific">Flagellimonas flava</name>
    <dbReference type="NCBI Taxonomy" id="570519"/>
    <lineage>
        <taxon>Bacteria</taxon>
        <taxon>Pseudomonadati</taxon>
        <taxon>Bacteroidota</taxon>
        <taxon>Flavobacteriia</taxon>
        <taxon>Flavobacteriales</taxon>
        <taxon>Flavobacteriaceae</taxon>
        <taxon>Flagellimonas</taxon>
    </lineage>
</organism>
<protein>
    <submittedName>
        <fullName evidence="1">YD repeat-containing protein</fullName>
    </submittedName>
</protein>
<dbReference type="AlphaFoldDB" id="A0A1M5J2H8"/>
<dbReference type="Proteomes" id="UP000184532">
    <property type="component" value="Unassembled WGS sequence"/>
</dbReference>